<feature type="transmembrane region" description="Helical" evidence="1">
    <location>
        <begin position="37"/>
        <end position="53"/>
    </location>
</feature>
<protein>
    <recommendedName>
        <fullName evidence="2">Phosphatidic acid phosphatase type 2/haloperoxidase domain-containing protein</fullName>
    </recommendedName>
</protein>
<keyword evidence="1" id="KW-0812">Transmembrane</keyword>
<dbReference type="PANTHER" id="PTHR14969:SF13">
    <property type="entry name" value="AT30094P"/>
    <property type="match status" value="1"/>
</dbReference>
<organism evidence="3 4">
    <name type="scientific">Chitinophaga caeni</name>
    <dbReference type="NCBI Taxonomy" id="2029983"/>
    <lineage>
        <taxon>Bacteria</taxon>
        <taxon>Pseudomonadati</taxon>
        <taxon>Bacteroidota</taxon>
        <taxon>Chitinophagia</taxon>
        <taxon>Chitinophagales</taxon>
        <taxon>Chitinophagaceae</taxon>
        <taxon>Chitinophaga</taxon>
    </lineage>
</organism>
<keyword evidence="1" id="KW-0472">Membrane</keyword>
<dbReference type="RefSeq" id="WP_098193961.1">
    <property type="nucleotide sequence ID" value="NZ_CP023777.1"/>
</dbReference>
<evidence type="ECO:0000313" key="3">
    <source>
        <dbReference type="EMBL" id="ATL47584.1"/>
    </source>
</evidence>
<reference evidence="3 4" key="1">
    <citation type="submission" date="2017-10" db="EMBL/GenBank/DDBJ databases">
        <title>Paenichitinophaga pekingensis gen. nov., sp. nov., isolated from activated sludge.</title>
        <authorList>
            <person name="Jin D."/>
            <person name="Kong X."/>
            <person name="Deng Y."/>
            <person name="Bai Z."/>
        </authorList>
    </citation>
    <scope>NUCLEOTIDE SEQUENCE [LARGE SCALE GENOMIC DNA]</scope>
    <source>
        <strain evidence="3 4">13</strain>
    </source>
</reference>
<dbReference type="InterPro" id="IPR000326">
    <property type="entry name" value="PAP2/HPO"/>
</dbReference>
<dbReference type="PANTHER" id="PTHR14969">
    <property type="entry name" value="SPHINGOSINE-1-PHOSPHATE PHOSPHOHYDROLASE"/>
    <property type="match status" value="1"/>
</dbReference>
<evidence type="ECO:0000313" key="4">
    <source>
        <dbReference type="Proteomes" id="UP000220133"/>
    </source>
</evidence>
<name>A0A291QUR2_9BACT</name>
<keyword evidence="4" id="KW-1185">Reference proteome</keyword>
<dbReference type="SUPFAM" id="SSF48317">
    <property type="entry name" value="Acid phosphatase/Vanadium-dependent haloperoxidase"/>
    <property type="match status" value="1"/>
</dbReference>
<feature type="transmembrane region" description="Helical" evidence="1">
    <location>
        <begin position="59"/>
        <end position="78"/>
    </location>
</feature>
<sequence>MLDTIQQLDLRLFFKINGQWTNGFFDVLMPWLRQPSAWAPLYLFLILFTLINFRWRGLAWIIFFLISFGIADQTSMFFKDFFGRIRPCRDPNLEHYVRVLAYYCPKSGSFTSSHAANHFAVGVFSFFSLKPFIGKYSWLFIIWAASICYAQVYVGVHYPGDVLGGAVLGTLIGSLTANVFQRRIGLQLEPLI</sequence>
<dbReference type="EMBL" id="CP023777">
    <property type="protein sequence ID" value="ATL47584.1"/>
    <property type="molecule type" value="Genomic_DNA"/>
</dbReference>
<dbReference type="KEGG" id="cbae:COR50_10620"/>
<dbReference type="Proteomes" id="UP000220133">
    <property type="component" value="Chromosome"/>
</dbReference>
<dbReference type="AlphaFoldDB" id="A0A291QUR2"/>
<feature type="transmembrane region" description="Helical" evidence="1">
    <location>
        <begin position="136"/>
        <end position="156"/>
    </location>
</feature>
<accession>A0A291QUR2</accession>
<dbReference type="OrthoDB" id="9789113at2"/>
<dbReference type="Gene3D" id="1.20.144.10">
    <property type="entry name" value="Phosphatidic acid phosphatase type 2/haloperoxidase"/>
    <property type="match status" value="1"/>
</dbReference>
<dbReference type="Pfam" id="PF01569">
    <property type="entry name" value="PAP2"/>
    <property type="match status" value="1"/>
</dbReference>
<dbReference type="GO" id="GO:0042392">
    <property type="term" value="F:sphingosine-1-phosphate phosphatase activity"/>
    <property type="evidence" value="ECO:0007669"/>
    <property type="project" value="TreeGrafter"/>
</dbReference>
<feature type="domain" description="Phosphatidic acid phosphatase type 2/haloperoxidase" evidence="2">
    <location>
        <begin position="61"/>
        <end position="177"/>
    </location>
</feature>
<dbReference type="SMART" id="SM00014">
    <property type="entry name" value="acidPPc"/>
    <property type="match status" value="1"/>
</dbReference>
<evidence type="ECO:0000256" key="1">
    <source>
        <dbReference type="SAM" id="Phobius"/>
    </source>
</evidence>
<gene>
    <name evidence="3" type="ORF">COR50_10620</name>
</gene>
<dbReference type="InterPro" id="IPR036938">
    <property type="entry name" value="PAP2/HPO_sf"/>
</dbReference>
<proteinExistence type="predicted"/>
<evidence type="ECO:0000259" key="2">
    <source>
        <dbReference type="SMART" id="SM00014"/>
    </source>
</evidence>
<feature type="transmembrane region" description="Helical" evidence="1">
    <location>
        <begin position="162"/>
        <end position="180"/>
    </location>
</feature>
<keyword evidence="1" id="KW-1133">Transmembrane helix</keyword>